<dbReference type="Proteomes" id="UP000032749">
    <property type="component" value="Chromosome"/>
</dbReference>
<feature type="transmembrane region" description="Helical" evidence="1">
    <location>
        <begin position="102"/>
        <end position="119"/>
    </location>
</feature>
<protein>
    <submittedName>
        <fullName evidence="2">Uncharacterized protein</fullName>
    </submittedName>
</protein>
<dbReference type="KEGG" id="oai:OLEAN_C15550"/>
<evidence type="ECO:0000256" key="1">
    <source>
        <dbReference type="SAM" id="Phobius"/>
    </source>
</evidence>
<keyword evidence="1" id="KW-0472">Membrane</keyword>
<feature type="transmembrane region" description="Helical" evidence="1">
    <location>
        <begin position="139"/>
        <end position="157"/>
    </location>
</feature>
<keyword evidence="1" id="KW-1133">Transmembrane helix</keyword>
<dbReference type="HOGENOM" id="CLU_1371001_0_0_6"/>
<name>R4YLN7_OLEAN</name>
<organism evidence="2 3">
    <name type="scientific">Oleispira antarctica RB-8</name>
    <dbReference type="NCBI Taxonomy" id="698738"/>
    <lineage>
        <taxon>Bacteria</taxon>
        <taxon>Pseudomonadati</taxon>
        <taxon>Pseudomonadota</taxon>
        <taxon>Gammaproteobacteria</taxon>
        <taxon>Oceanospirillales</taxon>
        <taxon>Oceanospirillaceae</taxon>
        <taxon>Oleispira</taxon>
    </lineage>
</organism>
<gene>
    <name evidence="2" type="ORF">OLEAN_C15550</name>
</gene>
<dbReference type="AlphaFoldDB" id="R4YLN7"/>
<evidence type="ECO:0000313" key="3">
    <source>
        <dbReference type="Proteomes" id="UP000032749"/>
    </source>
</evidence>
<reference evidence="2 3" key="1">
    <citation type="journal article" date="2013" name="Nat. Commun.">
        <title>Genome sequence and functional genomic analysis of the oil-degrading bacterium Oleispira antarctica.</title>
        <authorList>
            <person name="Kube M."/>
            <person name="Chernikova T.N."/>
            <person name="Al-Ramahi Y."/>
            <person name="Beloqui A."/>
            <person name="Lopez-Cortez N."/>
            <person name="Guazzaroni M.E."/>
            <person name="Heipieper H.J."/>
            <person name="Klages S."/>
            <person name="Kotsyurbenko O.R."/>
            <person name="Langer I."/>
            <person name="Nechitaylo T.Y."/>
            <person name="Lunsdorf H."/>
            <person name="Fernandez M."/>
            <person name="Juarez S."/>
            <person name="Ciordia S."/>
            <person name="Singer A."/>
            <person name="Kagan O."/>
            <person name="Egorova O."/>
            <person name="Petit P.A."/>
            <person name="Stogios P."/>
            <person name="Kim Y."/>
            <person name="Tchigvintsev A."/>
            <person name="Flick R."/>
            <person name="Denaro R."/>
            <person name="Genovese M."/>
            <person name="Albar J.P."/>
            <person name="Reva O.N."/>
            <person name="Martinez-Gomariz M."/>
            <person name="Tran H."/>
            <person name="Ferrer M."/>
            <person name="Savchenko A."/>
            <person name="Yakunin A.F."/>
            <person name="Yakimov M.M."/>
            <person name="Golyshina O.V."/>
            <person name="Reinhardt R."/>
            <person name="Golyshin P.N."/>
        </authorList>
    </citation>
    <scope>NUCLEOTIDE SEQUENCE [LARGE SCALE GENOMIC DNA]</scope>
</reference>
<accession>R4YLN7</accession>
<evidence type="ECO:0000313" key="2">
    <source>
        <dbReference type="EMBL" id="CCK75731.1"/>
    </source>
</evidence>
<dbReference type="EMBL" id="FO203512">
    <property type="protein sequence ID" value="CCK75731.1"/>
    <property type="molecule type" value="Genomic_DNA"/>
</dbReference>
<keyword evidence="1" id="KW-0812">Transmembrane</keyword>
<proteinExistence type="predicted"/>
<sequence length="199" mass="22013">MFEGADTLAAQEHFGEAKKTWYKSDFDTEMQLVKFKGAELSLEHESKLISLVDAYLINQSLDPISYPTAGAGYNSNSWAPSLIQHAGGKVKENMKGLDIKKGYGQSLLIFVLGLLSLVVADYSMRQFTGSPNNLGMPEVVWFALQVIISVVLIFVFIKNIQTLPISKKIISSLLLLLIGAVMYICIIYGYVFSTQIDGF</sequence>
<keyword evidence="3" id="KW-1185">Reference proteome</keyword>
<dbReference type="OrthoDB" id="7058122at2"/>
<feature type="transmembrane region" description="Helical" evidence="1">
    <location>
        <begin position="169"/>
        <end position="191"/>
    </location>
</feature>